<dbReference type="AlphaFoldDB" id="A0A4U0WGA4"/>
<feature type="region of interest" description="Disordered" evidence="6">
    <location>
        <begin position="364"/>
        <end position="409"/>
    </location>
</feature>
<evidence type="ECO:0000256" key="1">
    <source>
        <dbReference type="ARBA" id="ARBA00004141"/>
    </source>
</evidence>
<evidence type="ECO:0000256" key="5">
    <source>
        <dbReference type="ARBA" id="ARBA00038359"/>
    </source>
</evidence>
<comment type="caution">
    <text evidence="9">The sequence shown here is derived from an EMBL/GenBank/DDBJ whole genome shotgun (WGS) entry which is preliminary data.</text>
</comment>
<sequence>MTVSGGHASGAAVVIVSLLFTVLAVIASILRLYTRIVIGHNGGYDDFFITIATFLTIGLTICTCLEINYGDGKHEWTISPVEATKSLQTLYASIIIYNLALFTCKASILLQYLRIFPQRGFRIACFALMAFVFAYLNWTFWSQVFFCKPIAAYWDFTITDGKCLNRGVVWFVNAGINIVSDIAVAVLPLPMLRQLNIQRRPKIALMVVFGLGGFTCVVSILRLESIYAASHSAKDTSYNSSLAALWSSLEVNTGILCSSLPTLKTLLSRLFPQIFTSYHRSTFPSGGGVAYDPKATFGSSSNKKSRSKMTHDQISRGMMSAGGRGGGQHAAFASRGSRGGSMEIDLTEMMGSPPSKEIKVVTVVNQEVEGGLPGRGGDGGGGGEDGTKSEQGSTRDLIWRMSSSSSDLR</sequence>
<evidence type="ECO:0000256" key="6">
    <source>
        <dbReference type="SAM" id="MobiDB-lite"/>
    </source>
</evidence>
<keyword evidence="3 7" id="KW-1133">Transmembrane helix</keyword>
<dbReference type="Pfam" id="PF20684">
    <property type="entry name" value="Fung_rhodopsin"/>
    <property type="match status" value="1"/>
</dbReference>
<dbReference type="InterPro" id="IPR049326">
    <property type="entry name" value="Rhodopsin_dom_fungi"/>
</dbReference>
<gene>
    <name evidence="9" type="ORF">B0A55_12770</name>
</gene>
<evidence type="ECO:0000256" key="2">
    <source>
        <dbReference type="ARBA" id="ARBA00022692"/>
    </source>
</evidence>
<dbReference type="STRING" id="329884.A0A4U0WGA4"/>
<name>A0A4U0WGA4_9PEZI</name>
<dbReference type="OrthoDB" id="444631at2759"/>
<evidence type="ECO:0000256" key="4">
    <source>
        <dbReference type="ARBA" id="ARBA00023136"/>
    </source>
</evidence>
<dbReference type="PANTHER" id="PTHR33048">
    <property type="entry name" value="PTH11-LIKE INTEGRAL MEMBRANE PROTEIN (AFU_ORTHOLOGUE AFUA_5G11245)"/>
    <property type="match status" value="1"/>
</dbReference>
<dbReference type="InterPro" id="IPR052337">
    <property type="entry name" value="SAT4-like"/>
</dbReference>
<feature type="transmembrane region" description="Helical" evidence="7">
    <location>
        <begin position="120"/>
        <end position="138"/>
    </location>
</feature>
<dbReference type="GO" id="GO:0016020">
    <property type="term" value="C:membrane"/>
    <property type="evidence" value="ECO:0007669"/>
    <property type="project" value="UniProtKB-SubCell"/>
</dbReference>
<feature type="transmembrane region" description="Helical" evidence="7">
    <location>
        <begin position="90"/>
        <end position="113"/>
    </location>
</feature>
<feature type="compositionally biased region" description="Gly residues" evidence="6">
    <location>
        <begin position="371"/>
        <end position="384"/>
    </location>
</feature>
<feature type="transmembrane region" description="Helical" evidence="7">
    <location>
        <begin position="12"/>
        <end position="34"/>
    </location>
</feature>
<keyword evidence="2 7" id="KW-0812">Transmembrane</keyword>
<feature type="transmembrane region" description="Helical" evidence="7">
    <location>
        <begin position="46"/>
        <end position="70"/>
    </location>
</feature>
<proteinExistence type="inferred from homology"/>
<accession>A0A4U0WGA4</accession>
<keyword evidence="4 7" id="KW-0472">Membrane</keyword>
<protein>
    <recommendedName>
        <fullName evidence="8">Rhodopsin domain-containing protein</fullName>
    </recommendedName>
</protein>
<feature type="transmembrane region" description="Helical" evidence="7">
    <location>
        <begin position="168"/>
        <end position="191"/>
    </location>
</feature>
<reference evidence="9 10" key="1">
    <citation type="submission" date="2017-03" db="EMBL/GenBank/DDBJ databases">
        <title>Genomes of endolithic fungi from Antarctica.</title>
        <authorList>
            <person name="Coleine C."/>
            <person name="Masonjones S."/>
            <person name="Stajich J.E."/>
        </authorList>
    </citation>
    <scope>NUCLEOTIDE SEQUENCE [LARGE SCALE GENOMIC DNA]</scope>
    <source>
        <strain evidence="9 10">CCFEE 5184</strain>
    </source>
</reference>
<dbReference type="Proteomes" id="UP000309340">
    <property type="component" value="Unassembled WGS sequence"/>
</dbReference>
<evidence type="ECO:0000256" key="7">
    <source>
        <dbReference type="SAM" id="Phobius"/>
    </source>
</evidence>
<evidence type="ECO:0000256" key="3">
    <source>
        <dbReference type="ARBA" id="ARBA00022989"/>
    </source>
</evidence>
<feature type="region of interest" description="Disordered" evidence="6">
    <location>
        <begin position="294"/>
        <end position="313"/>
    </location>
</feature>
<evidence type="ECO:0000313" key="10">
    <source>
        <dbReference type="Proteomes" id="UP000309340"/>
    </source>
</evidence>
<dbReference type="PANTHER" id="PTHR33048:SF47">
    <property type="entry name" value="INTEGRAL MEMBRANE PROTEIN-RELATED"/>
    <property type="match status" value="1"/>
</dbReference>
<comment type="similarity">
    <text evidence="5">Belongs to the SAT4 family.</text>
</comment>
<comment type="subcellular location">
    <subcellularLocation>
        <location evidence="1">Membrane</location>
        <topology evidence="1">Multi-pass membrane protein</topology>
    </subcellularLocation>
</comment>
<evidence type="ECO:0000313" key="9">
    <source>
        <dbReference type="EMBL" id="TKA61458.1"/>
    </source>
</evidence>
<feature type="domain" description="Rhodopsin" evidence="8">
    <location>
        <begin position="30"/>
        <end position="269"/>
    </location>
</feature>
<dbReference type="EMBL" id="NAJQ01001221">
    <property type="protein sequence ID" value="TKA61458.1"/>
    <property type="molecule type" value="Genomic_DNA"/>
</dbReference>
<organism evidence="9 10">
    <name type="scientific">Friedmanniomyces simplex</name>
    <dbReference type="NCBI Taxonomy" id="329884"/>
    <lineage>
        <taxon>Eukaryota</taxon>
        <taxon>Fungi</taxon>
        <taxon>Dikarya</taxon>
        <taxon>Ascomycota</taxon>
        <taxon>Pezizomycotina</taxon>
        <taxon>Dothideomycetes</taxon>
        <taxon>Dothideomycetidae</taxon>
        <taxon>Mycosphaerellales</taxon>
        <taxon>Teratosphaeriaceae</taxon>
        <taxon>Friedmanniomyces</taxon>
    </lineage>
</organism>
<feature type="transmembrane region" description="Helical" evidence="7">
    <location>
        <begin position="203"/>
        <end position="223"/>
    </location>
</feature>
<feature type="region of interest" description="Disordered" evidence="6">
    <location>
        <begin position="319"/>
        <end position="338"/>
    </location>
</feature>
<evidence type="ECO:0000259" key="8">
    <source>
        <dbReference type="Pfam" id="PF20684"/>
    </source>
</evidence>
<keyword evidence="10" id="KW-1185">Reference proteome</keyword>